<evidence type="ECO:0000256" key="5">
    <source>
        <dbReference type="ARBA" id="ARBA00023242"/>
    </source>
</evidence>
<feature type="region of interest" description="Disordered" evidence="7">
    <location>
        <begin position="857"/>
        <end position="881"/>
    </location>
</feature>
<keyword evidence="9" id="KW-1185">Reference proteome</keyword>
<feature type="domain" description="C2H2-type" evidence="8">
    <location>
        <begin position="629"/>
        <end position="657"/>
    </location>
</feature>
<dbReference type="InterPro" id="IPR050826">
    <property type="entry name" value="Krueppel_C2H2_ZnFinger"/>
</dbReference>
<reference evidence="10" key="1">
    <citation type="submission" date="2025-08" db="UniProtKB">
        <authorList>
            <consortium name="RefSeq"/>
        </authorList>
    </citation>
    <scope>IDENTIFICATION</scope>
</reference>
<dbReference type="SUPFAM" id="SSF57667">
    <property type="entry name" value="beta-beta-alpha zinc fingers"/>
    <property type="match status" value="6"/>
</dbReference>
<feature type="domain" description="C2H2-type" evidence="8">
    <location>
        <begin position="459"/>
        <end position="487"/>
    </location>
</feature>
<dbReference type="Gene3D" id="3.30.160.60">
    <property type="entry name" value="Classic Zinc Finger"/>
    <property type="match status" value="10"/>
</dbReference>
<dbReference type="Proteomes" id="UP001165740">
    <property type="component" value="Chromosome 3"/>
</dbReference>
<dbReference type="Pfam" id="PF00096">
    <property type="entry name" value="zf-C2H2"/>
    <property type="match status" value="4"/>
</dbReference>
<feature type="region of interest" description="Disordered" evidence="7">
    <location>
        <begin position="729"/>
        <end position="796"/>
    </location>
</feature>
<dbReference type="FunFam" id="3.30.160.60:FF:000624">
    <property type="entry name" value="zinc finger protein 697"/>
    <property type="match status" value="1"/>
</dbReference>
<feature type="domain" description="C2H2-type" evidence="8">
    <location>
        <begin position="488"/>
        <end position="516"/>
    </location>
</feature>
<feature type="domain" description="C2H2-type" evidence="8">
    <location>
        <begin position="664"/>
        <end position="691"/>
    </location>
</feature>
<gene>
    <name evidence="10" type="primary">LOC106055434</name>
</gene>
<dbReference type="FunFam" id="3.30.160.60:FF:000100">
    <property type="entry name" value="Zinc finger 45-like"/>
    <property type="match status" value="1"/>
</dbReference>
<accession>A0A9W2ZTU2</accession>
<evidence type="ECO:0000259" key="8">
    <source>
        <dbReference type="PROSITE" id="PS50157"/>
    </source>
</evidence>
<evidence type="ECO:0000313" key="10">
    <source>
        <dbReference type="RefSeq" id="XP_055878446.1"/>
    </source>
</evidence>
<evidence type="ECO:0000313" key="9">
    <source>
        <dbReference type="Proteomes" id="UP001165740"/>
    </source>
</evidence>
<dbReference type="FunFam" id="3.30.160.60:FF:000065">
    <property type="entry name" value="B-cell CLL/lymphoma 6, member B"/>
    <property type="match status" value="1"/>
</dbReference>
<dbReference type="SMART" id="SM00355">
    <property type="entry name" value="ZnF_C2H2"/>
    <property type="match status" value="14"/>
</dbReference>
<keyword evidence="2" id="KW-0677">Repeat</keyword>
<feature type="domain" description="C2H2-type" evidence="8">
    <location>
        <begin position="692"/>
        <end position="719"/>
    </location>
</feature>
<feature type="region of interest" description="Disordered" evidence="7">
    <location>
        <begin position="330"/>
        <end position="368"/>
    </location>
</feature>
<dbReference type="InterPro" id="IPR036236">
    <property type="entry name" value="Znf_C2H2_sf"/>
</dbReference>
<feature type="region of interest" description="Disordered" evidence="7">
    <location>
        <begin position="57"/>
        <end position="77"/>
    </location>
</feature>
<name>A0A9W2ZTU2_BIOGL</name>
<evidence type="ECO:0000256" key="1">
    <source>
        <dbReference type="ARBA" id="ARBA00022723"/>
    </source>
</evidence>
<evidence type="ECO:0000256" key="4">
    <source>
        <dbReference type="ARBA" id="ARBA00022833"/>
    </source>
</evidence>
<feature type="domain" description="C2H2-type" evidence="8">
    <location>
        <begin position="573"/>
        <end position="600"/>
    </location>
</feature>
<feature type="domain" description="C2H2-type" evidence="8">
    <location>
        <begin position="267"/>
        <end position="295"/>
    </location>
</feature>
<feature type="domain" description="C2H2-type" evidence="8">
    <location>
        <begin position="239"/>
        <end position="266"/>
    </location>
</feature>
<feature type="domain" description="C2H2-type" evidence="8">
    <location>
        <begin position="810"/>
        <end position="837"/>
    </location>
</feature>
<evidence type="ECO:0000256" key="7">
    <source>
        <dbReference type="SAM" id="MobiDB-lite"/>
    </source>
</evidence>
<dbReference type="GeneID" id="106055434"/>
<sequence>MDDYNLKQSLYKPDTPALTMSAMPVFASHPAMSSSAHFQNSSMPSAYNISIGGMYHQHHEQQHQHDVKHLSHQQESESRALNHNFVKPHISYTFEPSCPPFFNSEQTVHKSNFEDMLSPPPAFNLDPNSQMFSKLPYHPSLALNSQYSQEARSSYMYSLNKSETHEPQLGDREVLPLPQKVITTVESITSDMQVGFLTQSDMNNCNTIVSDSNMPIVQHQTYPLLKEFTSTSNVSLNIYKCGFCHHCVSDNDTLKDHLKKHRDLMPYCCGLCSASFYEGDELIAHVSNTHQAKAPYACGLCPLTFYKNEELLKHTESHKEVLKNSVTVGIRDHTERNSQPPFVGSKDDETVKDEDDDVEDDDENENNEEILDTSELRNDSGANTIVISKDTNFSLRKGPSKIVMDDVDLNKDCTVIVEPSTAGGVRKKHLFKCNYCDKIFKDKGSLVSHVRTHTKGRPYECSTCHARFKQYAHLSDHVVTKHTKERPFVCDRCAKTFSRKSHLQDHIRLRHTEDKLYHCSECSATFEKRADFSDHRRTHSKPPKYQCSMCPRQFRNITDYERHTRSHTKEKRFECEVCHLTFGLLANAKKHMIKHSEDRPFKCETCPKAYHFEHDYKRHILTHLHKKPFPCSDCYKSFKNEALLKKHAKEAHLKLDENAEAKPFKCTTCRKRFRIQWDLDRHKKIHAKKKPFPCLYCFKTYGSEAMLTKHAKVHEGQNLPLYDHSKDIIETSDDENMPSKKKTKKPEDSNDDKSEIDERLDMKDLSKQIVTISKRRGRPPKQKKESDSGSKKVPSIKITFKNKNPQSAKFQCPDCQKIFLTSARLKTHSKVHIKKCSKNKRIIEDGIYGVKKENFNNDRKMSMLDEESTLDHTDADETSTS</sequence>
<keyword evidence="1" id="KW-0479">Metal-binding</keyword>
<dbReference type="RefSeq" id="XP_055878446.1">
    <property type="nucleotide sequence ID" value="XM_056022471.1"/>
</dbReference>
<protein>
    <submittedName>
        <fullName evidence="10">Zinc finger protein 665-like</fullName>
    </submittedName>
</protein>
<proteinExistence type="predicted"/>
<evidence type="ECO:0000256" key="3">
    <source>
        <dbReference type="ARBA" id="ARBA00022771"/>
    </source>
</evidence>
<dbReference type="InterPro" id="IPR013087">
    <property type="entry name" value="Znf_C2H2_type"/>
</dbReference>
<feature type="domain" description="C2H2-type" evidence="8">
    <location>
        <begin position="431"/>
        <end position="458"/>
    </location>
</feature>
<organism evidence="9 10">
    <name type="scientific">Biomphalaria glabrata</name>
    <name type="common">Bloodfluke planorb</name>
    <name type="synonym">Freshwater snail</name>
    <dbReference type="NCBI Taxonomy" id="6526"/>
    <lineage>
        <taxon>Eukaryota</taxon>
        <taxon>Metazoa</taxon>
        <taxon>Spiralia</taxon>
        <taxon>Lophotrochozoa</taxon>
        <taxon>Mollusca</taxon>
        <taxon>Gastropoda</taxon>
        <taxon>Heterobranchia</taxon>
        <taxon>Euthyneura</taxon>
        <taxon>Panpulmonata</taxon>
        <taxon>Hygrophila</taxon>
        <taxon>Lymnaeoidea</taxon>
        <taxon>Planorbidae</taxon>
        <taxon>Biomphalaria</taxon>
    </lineage>
</organism>
<dbReference type="PROSITE" id="PS50157">
    <property type="entry name" value="ZINC_FINGER_C2H2_2"/>
    <property type="match status" value="14"/>
</dbReference>
<feature type="compositionally biased region" description="Acidic residues" evidence="7">
    <location>
        <begin position="350"/>
        <end position="368"/>
    </location>
</feature>
<feature type="domain" description="C2H2-type" evidence="8">
    <location>
        <begin position="517"/>
        <end position="544"/>
    </location>
</feature>
<keyword evidence="5" id="KW-0539">Nucleus</keyword>
<dbReference type="PROSITE" id="PS00028">
    <property type="entry name" value="ZINC_FINGER_C2H2_1"/>
    <property type="match status" value="14"/>
</dbReference>
<dbReference type="OrthoDB" id="6062080at2759"/>
<feature type="domain" description="C2H2-type" evidence="8">
    <location>
        <begin position="296"/>
        <end position="318"/>
    </location>
</feature>
<keyword evidence="4" id="KW-0862">Zinc</keyword>
<dbReference type="GO" id="GO:0008270">
    <property type="term" value="F:zinc ion binding"/>
    <property type="evidence" value="ECO:0007669"/>
    <property type="project" value="UniProtKB-KW"/>
</dbReference>
<feature type="compositionally biased region" description="Basic and acidic residues" evidence="7">
    <location>
        <begin position="857"/>
        <end position="875"/>
    </location>
</feature>
<evidence type="ECO:0000256" key="2">
    <source>
        <dbReference type="ARBA" id="ARBA00022737"/>
    </source>
</evidence>
<evidence type="ECO:0000256" key="6">
    <source>
        <dbReference type="PROSITE-ProRule" id="PRU00042"/>
    </source>
</evidence>
<feature type="domain" description="C2H2-type" evidence="8">
    <location>
        <begin position="601"/>
        <end position="628"/>
    </location>
</feature>
<keyword evidence="3 6" id="KW-0863">Zinc-finger</keyword>
<feature type="domain" description="C2H2-type" evidence="8">
    <location>
        <begin position="545"/>
        <end position="572"/>
    </location>
</feature>
<feature type="compositionally biased region" description="Basic and acidic residues" evidence="7">
    <location>
        <begin position="745"/>
        <end position="766"/>
    </location>
</feature>
<dbReference type="PANTHER" id="PTHR24377">
    <property type="entry name" value="IP01015P-RELATED"/>
    <property type="match status" value="1"/>
</dbReference>
<dbReference type="AlphaFoldDB" id="A0A9W2ZTU2"/>
<dbReference type="OMA" id="CELCQDS"/>